<keyword evidence="3" id="KW-1185">Reference proteome</keyword>
<accession>A0AAW1PW45</accession>
<dbReference type="AlphaFoldDB" id="A0AAW1PW45"/>
<proteinExistence type="predicted"/>
<organism evidence="2 3">
    <name type="scientific">Symbiochloris irregularis</name>
    <dbReference type="NCBI Taxonomy" id="706552"/>
    <lineage>
        <taxon>Eukaryota</taxon>
        <taxon>Viridiplantae</taxon>
        <taxon>Chlorophyta</taxon>
        <taxon>core chlorophytes</taxon>
        <taxon>Trebouxiophyceae</taxon>
        <taxon>Trebouxiales</taxon>
        <taxon>Trebouxiaceae</taxon>
        <taxon>Symbiochloris</taxon>
    </lineage>
</organism>
<feature type="region of interest" description="Disordered" evidence="1">
    <location>
        <begin position="49"/>
        <end position="76"/>
    </location>
</feature>
<gene>
    <name evidence="2" type="ORF">WJX73_008806</name>
</gene>
<feature type="compositionally biased region" description="Basic and acidic residues" evidence="1">
    <location>
        <begin position="7"/>
        <end position="16"/>
    </location>
</feature>
<evidence type="ECO:0000313" key="3">
    <source>
        <dbReference type="Proteomes" id="UP001465755"/>
    </source>
</evidence>
<sequence length="76" mass="8152">MLSVRRQTKEGREGRPQRASQRAIGRGIPGRPFNKLSCTGEGLCRSASQAREHSNADHFGSAWADQQPSGATVACA</sequence>
<evidence type="ECO:0000313" key="2">
    <source>
        <dbReference type="EMBL" id="KAK9814005.1"/>
    </source>
</evidence>
<dbReference type="Proteomes" id="UP001465755">
    <property type="component" value="Unassembled WGS sequence"/>
</dbReference>
<dbReference type="EMBL" id="JALJOQ010000002">
    <property type="protein sequence ID" value="KAK9814005.1"/>
    <property type="molecule type" value="Genomic_DNA"/>
</dbReference>
<feature type="region of interest" description="Disordered" evidence="1">
    <location>
        <begin position="1"/>
        <end position="33"/>
    </location>
</feature>
<name>A0AAW1PW45_9CHLO</name>
<evidence type="ECO:0000256" key="1">
    <source>
        <dbReference type="SAM" id="MobiDB-lite"/>
    </source>
</evidence>
<reference evidence="2 3" key="1">
    <citation type="journal article" date="2024" name="Nat. Commun.">
        <title>Phylogenomics reveals the evolutionary origins of lichenization in chlorophyte algae.</title>
        <authorList>
            <person name="Puginier C."/>
            <person name="Libourel C."/>
            <person name="Otte J."/>
            <person name="Skaloud P."/>
            <person name="Haon M."/>
            <person name="Grisel S."/>
            <person name="Petersen M."/>
            <person name="Berrin J.G."/>
            <person name="Delaux P.M."/>
            <person name="Dal Grande F."/>
            <person name="Keller J."/>
        </authorList>
    </citation>
    <scope>NUCLEOTIDE SEQUENCE [LARGE SCALE GENOMIC DNA]</scope>
    <source>
        <strain evidence="2 3">SAG 2036</strain>
    </source>
</reference>
<protein>
    <submittedName>
        <fullName evidence="2">Uncharacterized protein</fullName>
    </submittedName>
</protein>
<comment type="caution">
    <text evidence="2">The sequence shown here is derived from an EMBL/GenBank/DDBJ whole genome shotgun (WGS) entry which is preliminary data.</text>
</comment>